<sequence>MGLFRANDQTQKLRRRQWSVELQPREDGWLGQATDCMVADAIHQSSQVFLSGEPQCLARPTGDARETISPINGTLPPSSNANDESHFRFSHPPVVAVVQTRQSGTILPILARSAAWGYEYKSNGSYLVGSSVWPWFRDCVEYVVRWPDASLGGLVIPRNGASARPVPNNDQLSPVPPGFLLVAHFNHRCIKTASCVSESPLSAASELVSLASTLKSWLTAKFKGSPASGDTPGISTLYNGKYESPVGMEAFGLQAVAAIDYFVQGGEDQGLCVNSSSLLDSVKKRVFRDKAIDWCLIERQNVYGGEGAYLDKKGIDQERQSKLYDRGLFRDPCFVRNRILMSWFGLFRVDETCGPDSLVGRKPAEFHRFIPCAPASTHQQQDLSMCLYSAVDPYDVLHCTALYPDQAQDDAVAYLIMAWAGMSGWDAVFRRLILRDVARANMYVESEKKMEKMRTIRRSGDVYNGVEEVDNVVLIAMAIAVTPDGRWDAPTPTSLSLYQKYQKETSSSPSTAPTLRHLAGGVKDQDSGHANHRAQVHHLQTLKTHFPTSESHGVDTSRECTTIAEPFSLSPPRSRAGRPARNHDPSSTGLCDTFIQTRHDELPCPSRNRGNIAATIDQGQTTRPVEDETRQDLGATRPSDTEHTSRSPYVRSGTGQRRLLQGLFVLLRYVADFPLNQDRTGTGSTPARANPIFPPSRLAESVLSPHNLASQDNTGDVSLVGHVLFRHDSFSEFRPEQRAVTQKSHYLPFGFVKLASKWTCVYPQSTLSVLPPTTYLTFLPSCISHIHRPISATEKPETSKEELGRRGRAELPRGERKRRQEEEKTTSPFQRPHPTSPRVVFAPPPCLFNFVAASHPTIPHCRRECPLSHRAGPVFFVLTVLSSHQALSSNFATLHTARIPPNFPFFLTATTPSSGSSPNYQERVTGIVTFSSKRLGLLPYLSRPLLCDAPDSANESGREAARTYPASGSNTVFGEKREGNGLSPEVFSPRFGQPFLCCPFHTSHRPYHCPLFAAIWLRLGGTTRTTTTTTGTEVEAISRSGGAPSASLPSRTGPPRMHAHPTRASSHTRMHLLGFRANNVSSRLVSSRHALSLLFLLLPPPSVYPPFHLPRFVSCSLHASSALERRQTILFFTGACHVLKPAGLLAVLVILAILLVALGPPRFGDVSCLVPHYTGATGGNQMLCSSRVPTCESLQPQQPTSRVTSHVESLASLIQVGRPSTLYANLASSCYASAICSLPSTALADLAPNLWPNLLQPTLIGFLIDPRRFPSFNGDSGFDLQGVDLDPLQTPRFLLPHTVSWQA</sequence>
<feature type="region of interest" description="Disordered" evidence="1">
    <location>
        <begin position="1033"/>
        <end position="1066"/>
    </location>
</feature>
<dbReference type="EMBL" id="ML119053">
    <property type="protein sequence ID" value="ROT39688.1"/>
    <property type="molecule type" value="Genomic_DNA"/>
</dbReference>
<feature type="non-terminal residue" evidence="2">
    <location>
        <position position="1303"/>
    </location>
</feature>
<evidence type="ECO:0000313" key="3">
    <source>
        <dbReference type="Proteomes" id="UP000272025"/>
    </source>
</evidence>
<feature type="compositionally biased region" description="Basic and acidic residues" evidence="1">
    <location>
        <begin position="794"/>
        <end position="825"/>
    </location>
</feature>
<name>A0A3N2PZ39_SODAK</name>
<feature type="compositionally biased region" description="Basic residues" evidence="1">
    <location>
        <begin position="1057"/>
        <end position="1066"/>
    </location>
</feature>
<proteinExistence type="predicted"/>
<reference evidence="2 3" key="1">
    <citation type="journal article" date="2018" name="Mol. Ecol.">
        <title>The obligate alkalophilic soda-lake fungus Sodiomyces alkalinus has shifted to a protein diet.</title>
        <authorList>
            <person name="Grum-Grzhimaylo A.A."/>
            <person name="Falkoski D.L."/>
            <person name="van den Heuvel J."/>
            <person name="Valero-Jimenez C.A."/>
            <person name="Min B."/>
            <person name="Choi I.G."/>
            <person name="Lipzen A."/>
            <person name="Daum C.G."/>
            <person name="Aanen D.K."/>
            <person name="Tsang A."/>
            <person name="Henrissat B."/>
            <person name="Bilanenko E.N."/>
            <person name="de Vries R.P."/>
            <person name="van Kan J.A.L."/>
            <person name="Grigoriev I.V."/>
            <person name="Debets A.J.M."/>
        </authorList>
    </citation>
    <scope>NUCLEOTIDE SEQUENCE [LARGE SCALE GENOMIC DNA]</scope>
    <source>
        <strain evidence="2 3">F11</strain>
    </source>
</reference>
<feature type="region of interest" description="Disordered" evidence="1">
    <location>
        <begin position="505"/>
        <end position="532"/>
    </location>
</feature>
<evidence type="ECO:0000256" key="1">
    <source>
        <dbReference type="SAM" id="MobiDB-lite"/>
    </source>
</evidence>
<organism evidence="2 3">
    <name type="scientific">Sodiomyces alkalinus (strain CBS 110278 / VKM F-3762 / F11)</name>
    <name type="common">Alkaliphilic filamentous fungus</name>
    <dbReference type="NCBI Taxonomy" id="1314773"/>
    <lineage>
        <taxon>Eukaryota</taxon>
        <taxon>Fungi</taxon>
        <taxon>Dikarya</taxon>
        <taxon>Ascomycota</taxon>
        <taxon>Pezizomycotina</taxon>
        <taxon>Sordariomycetes</taxon>
        <taxon>Hypocreomycetidae</taxon>
        <taxon>Glomerellales</taxon>
        <taxon>Plectosphaerellaceae</taxon>
        <taxon>Sodiomyces</taxon>
    </lineage>
</organism>
<protein>
    <submittedName>
        <fullName evidence="2">Uncharacterized protein</fullName>
    </submittedName>
</protein>
<accession>A0A3N2PZ39</accession>
<gene>
    <name evidence="2" type="ORF">SODALDRAFT_377615</name>
</gene>
<feature type="region of interest" description="Disordered" evidence="1">
    <location>
        <begin position="790"/>
        <end position="837"/>
    </location>
</feature>
<feature type="region of interest" description="Disordered" evidence="1">
    <location>
        <begin position="602"/>
        <end position="653"/>
    </location>
</feature>
<dbReference type="GeneID" id="39583399"/>
<feature type="region of interest" description="Disordered" evidence="1">
    <location>
        <begin position="952"/>
        <end position="974"/>
    </location>
</feature>
<keyword evidence="3" id="KW-1185">Reference proteome</keyword>
<feature type="region of interest" description="Disordered" evidence="1">
    <location>
        <begin position="566"/>
        <end position="589"/>
    </location>
</feature>
<dbReference type="RefSeq" id="XP_028467494.1">
    <property type="nucleotide sequence ID" value="XM_028614922.1"/>
</dbReference>
<dbReference type="Proteomes" id="UP000272025">
    <property type="component" value="Unassembled WGS sequence"/>
</dbReference>
<evidence type="ECO:0000313" key="2">
    <source>
        <dbReference type="EMBL" id="ROT39688.1"/>
    </source>
</evidence>